<feature type="compositionally biased region" description="Basic residues" evidence="1">
    <location>
        <begin position="1"/>
        <end position="14"/>
    </location>
</feature>
<name>A0A8S0ZA74_ARCPL</name>
<proteinExistence type="predicted"/>
<organism evidence="2 3">
    <name type="scientific">Arctia plantaginis</name>
    <name type="common">Wood tiger moth</name>
    <name type="synonym">Phalaena plantaginis</name>
    <dbReference type="NCBI Taxonomy" id="874455"/>
    <lineage>
        <taxon>Eukaryota</taxon>
        <taxon>Metazoa</taxon>
        <taxon>Ecdysozoa</taxon>
        <taxon>Arthropoda</taxon>
        <taxon>Hexapoda</taxon>
        <taxon>Insecta</taxon>
        <taxon>Pterygota</taxon>
        <taxon>Neoptera</taxon>
        <taxon>Endopterygota</taxon>
        <taxon>Lepidoptera</taxon>
        <taxon>Glossata</taxon>
        <taxon>Ditrysia</taxon>
        <taxon>Noctuoidea</taxon>
        <taxon>Erebidae</taxon>
        <taxon>Arctiinae</taxon>
        <taxon>Arctia</taxon>
    </lineage>
</organism>
<accession>A0A8S0ZA74</accession>
<sequence>MKAHHRRGWKRPRFAHGSSQSVARGEAGRTGKRASQCCPGGGTPTTVNLYPRLTSVIGALQEVLERLQEKRDPVSLILD</sequence>
<protein>
    <submittedName>
        <fullName evidence="2">Uncharacterized protein</fullName>
    </submittedName>
</protein>
<dbReference type="OrthoDB" id="6379801at2759"/>
<dbReference type="AlphaFoldDB" id="A0A8S0ZA74"/>
<evidence type="ECO:0000256" key="1">
    <source>
        <dbReference type="SAM" id="MobiDB-lite"/>
    </source>
</evidence>
<evidence type="ECO:0000313" key="2">
    <source>
        <dbReference type="EMBL" id="CAB3229934.1"/>
    </source>
</evidence>
<comment type="caution">
    <text evidence="2">The sequence shown here is derived from an EMBL/GenBank/DDBJ whole genome shotgun (WGS) entry which is preliminary data.</text>
</comment>
<dbReference type="Proteomes" id="UP000494106">
    <property type="component" value="Unassembled WGS sequence"/>
</dbReference>
<evidence type="ECO:0000313" key="3">
    <source>
        <dbReference type="Proteomes" id="UP000494106"/>
    </source>
</evidence>
<dbReference type="EMBL" id="CADEBC010000426">
    <property type="protein sequence ID" value="CAB3229934.1"/>
    <property type="molecule type" value="Genomic_DNA"/>
</dbReference>
<keyword evidence="3" id="KW-1185">Reference proteome</keyword>
<gene>
    <name evidence="2" type="ORF">APLA_LOCUS4012</name>
</gene>
<feature type="region of interest" description="Disordered" evidence="1">
    <location>
        <begin position="1"/>
        <end position="44"/>
    </location>
</feature>
<reference evidence="2 3" key="1">
    <citation type="submission" date="2020-04" db="EMBL/GenBank/DDBJ databases">
        <authorList>
            <person name="Wallbank WR R."/>
            <person name="Pardo Diaz C."/>
            <person name="Kozak K."/>
            <person name="Martin S."/>
            <person name="Jiggins C."/>
            <person name="Moest M."/>
            <person name="Warren A I."/>
            <person name="Byers J.R.P. K."/>
            <person name="Montejo-Kovacevich G."/>
            <person name="Yen C E."/>
        </authorList>
    </citation>
    <scope>NUCLEOTIDE SEQUENCE [LARGE SCALE GENOMIC DNA]</scope>
</reference>